<gene>
    <name evidence="2" type="ORF">JRO89_XS11G0133100</name>
</gene>
<proteinExistence type="predicted"/>
<evidence type="ECO:0000313" key="2">
    <source>
        <dbReference type="EMBL" id="KAH7557370.1"/>
    </source>
</evidence>
<evidence type="ECO:0000313" key="3">
    <source>
        <dbReference type="Proteomes" id="UP000827721"/>
    </source>
</evidence>
<feature type="region of interest" description="Disordered" evidence="1">
    <location>
        <begin position="1"/>
        <end position="22"/>
    </location>
</feature>
<feature type="compositionally biased region" description="Low complexity" evidence="1">
    <location>
        <begin position="1"/>
        <end position="10"/>
    </location>
</feature>
<dbReference type="EMBL" id="JAFEMO010000011">
    <property type="protein sequence ID" value="KAH7557370.1"/>
    <property type="molecule type" value="Genomic_DNA"/>
</dbReference>
<reference evidence="2 3" key="1">
    <citation type="submission" date="2021-02" db="EMBL/GenBank/DDBJ databases">
        <title>Plant Genome Project.</title>
        <authorList>
            <person name="Zhang R.-G."/>
        </authorList>
    </citation>
    <scope>NUCLEOTIDE SEQUENCE [LARGE SCALE GENOMIC DNA]</scope>
    <source>
        <tissue evidence="2">Leaves</tissue>
    </source>
</reference>
<keyword evidence="3" id="KW-1185">Reference proteome</keyword>
<protein>
    <recommendedName>
        <fullName evidence="4">Retrovirus-related Pol polyprotein from transposon TNT 1-94</fullName>
    </recommendedName>
</protein>
<sequence length="96" mass="10761">MAEKSSTSSGSSGGVKPTNMSPQAWKMLDEKAMSFIELHLFDEVICNVMKDNRAKGTWKKLEKLYMGKSLSNKLTLKDQLYGLKMEKGGECHDTLE</sequence>
<accession>A0ABQ8HFH1</accession>
<evidence type="ECO:0008006" key="4">
    <source>
        <dbReference type="Google" id="ProtNLM"/>
    </source>
</evidence>
<organism evidence="2 3">
    <name type="scientific">Xanthoceras sorbifolium</name>
    <dbReference type="NCBI Taxonomy" id="99658"/>
    <lineage>
        <taxon>Eukaryota</taxon>
        <taxon>Viridiplantae</taxon>
        <taxon>Streptophyta</taxon>
        <taxon>Embryophyta</taxon>
        <taxon>Tracheophyta</taxon>
        <taxon>Spermatophyta</taxon>
        <taxon>Magnoliopsida</taxon>
        <taxon>eudicotyledons</taxon>
        <taxon>Gunneridae</taxon>
        <taxon>Pentapetalae</taxon>
        <taxon>rosids</taxon>
        <taxon>malvids</taxon>
        <taxon>Sapindales</taxon>
        <taxon>Sapindaceae</taxon>
        <taxon>Xanthoceroideae</taxon>
        <taxon>Xanthoceras</taxon>
    </lineage>
</organism>
<comment type="caution">
    <text evidence="2">The sequence shown here is derived from an EMBL/GenBank/DDBJ whole genome shotgun (WGS) entry which is preliminary data.</text>
</comment>
<name>A0ABQ8HFH1_9ROSI</name>
<evidence type="ECO:0000256" key="1">
    <source>
        <dbReference type="SAM" id="MobiDB-lite"/>
    </source>
</evidence>
<dbReference type="Pfam" id="PF14223">
    <property type="entry name" value="Retrotran_gag_2"/>
    <property type="match status" value="1"/>
</dbReference>
<dbReference type="Proteomes" id="UP000827721">
    <property type="component" value="Unassembled WGS sequence"/>
</dbReference>